<protein>
    <recommendedName>
        <fullName evidence="2">UBA domain-containing protein</fullName>
    </recommendedName>
</protein>
<feature type="region of interest" description="Disordered" evidence="1">
    <location>
        <begin position="162"/>
        <end position="183"/>
    </location>
</feature>
<dbReference type="SUPFAM" id="SSF46934">
    <property type="entry name" value="UBA-like"/>
    <property type="match status" value="1"/>
</dbReference>
<dbReference type="PROSITE" id="PS50030">
    <property type="entry name" value="UBA"/>
    <property type="match status" value="1"/>
</dbReference>
<evidence type="ECO:0000313" key="4">
    <source>
        <dbReference type="Proteomes" id="UP000827549"/>
    </source>
</evidence>
<keyword evidence="4" id="KW-1185">Reference proteome</keyword>
<proteinExistence type="predicted"/>
<dbReference type="AlphaFoldDB" id="A0AAF1BQP0"/>
<organism evidence="3 4">
    <name type="scientific">Vanrija pseudolonga</name>
    <dbReference type="NCBI Taxonomy" id="143232"/>
    <lineage>
        <taxon>Eukaryota</taxon>
        <taxon>Fungi</taxon>
        <taxon>Dikarya</taxon>
        <taxon>Basidiomycota</taxon>
        <taxon>Agaricomycotina</taxon>
        <taxon>Tremellomycetes</taxon>
        <taxon>Trichosporonales</taxon>
        <taxon>Trichosporonaceae</taxon>
        <taxon>Vanrija</taxon>
    </lineage>
</organism>
<evidence type="ECO:0000256" key="1">
    <source>
        <dbReference type="SAM" id="MobiDB-lite"/>
    </source>
</evidence>
<dbReference type="Proteomes" id="UP000827549">
    <property type="component" value="Chromosome 6"/>
</dbReference>
<feature type="region of interest" description="Disordered" evidence="1">
    <location>
        <begin position="22"/>
        <end position="49"/>
    </location>
</feature>
<gene>
    <name evidence="3" type="ORF">LOC62_06G008565</name>
</gene>
<accession>A0AAF1BQP0</accession>
<name>A0AAF1BQP0_9TREE</name>
<dbReference type="EMBL" id="CP086719">
    <property type="protein sequence ID" value="WOO85064.1"/>
    <property type="molecule type" value="Genomic_DNA"/>
</dbReference>
<evidence type="ECO:0000259" key="2">
    <source>
        <dbReference type="PROSITE" id="PS50030"/>
    </source>
</evidence>
<dbReference type="InterPro" id="IPR015940">
    <property type="entry name" value="UBA"/>
</dbReference>
<dbReference type="GeneID" id="87811729"/>
<dbReference type="InterPro" id="IPR009060">
    <property type="entry name" value="UBA-like_sf"/>
</dbReference>
<reference evidence="3" key="1">
    <citation type="submission" date="2023-10" db="EMBL/GenBank/DDBJ databases">
        <authorList>
            <person name="Noh H."/>
        </authorList>
    </citation>
    <scope>NUCLEOTIDE SEQUENCE</scope>
    <source>
        <strain evidence="3">DUCC4014</strain>
    </source>
</reference>
<dbReference type="RefSeq" id="XP_062631090.1">
    <property type="nucleotide sequence ID" value="XM_062775106.1"/>
</dbReference>
<evidence type="ECO:0000313" key="3">
    <source>
        <dbReference type="EMBL" id="WOO85064.1"/>
    </source>
</evidence>
<sequence>MARSIQPPLPLWAGDAHPTHPVQPLYLPSTPPSTPRGGHIASGRNSPLPSSPLTPLIARFQRLADAVATHIRPHLPANRAKVRHLVAMGFPHFEAVWAAKVVRGDVRMCAHFLLEHLEAGGTGDRYAGCEWCEARAARDAAASAGAGAVGARDASPAATAAAEAKAAEAEGSSRPTAGAGAGGLHARSFSLPTAFRGGIDLQREAEIDAHSQAERIASSWRRRPRVRARFAGMEPGAAGEGEAADGGVMPAPRHGHTHTLSDVTTALPGVLAGQPQPARPVPLRSVTAPASVPAAAAAAPPHRPTFTLNDSTDSIDQIGGTAGEQDTVCADDGWATVPGRKRYPWGLEL</sequence>
<feature type="domain" description="UBA" evidence="2">
    <location>
        <begin position="76"/>
        <end position="116"/>
    </location>
</feature>